<dbReference type="InterPro" id="IPR019614">
    <property type="entry name" value="SAM-dep_methyl-trfase"/>
</dbReference>
<keyword evidence="7" id="KW-1185">Reference proteome</keyword>
<dbReference type="CDD" id="cd21153">
    <property type="entry name" value="PUA_RlmI"/>
    <property type="match status" value="1"/>
</dbReference>
<dbReference type="Pfam" id="PF10672">
    <property type="entry name" value="Methyltrans_SAM"/>
    <property type="match status" value="1"/>
</dbReference>
<dbReference type="InterPro" id="IPR015947">
    <property type="entry name" value="PUA-like_sf"/>
</dbReference>
<reference evidence="6 7" key="1">
    <citation type="submission" date="2022-11" db="EMBL/GenBank/DDBJ databases">
        <title>Deinococcus ZS9-10, Low Temperature and Draught-tolerating, UV-resistant Bacteria from Continental Antarctica.</title>
        <authorList>
            <person name="Cheng L."/>
        </authorList>
    </citation>
    <scope>NUCLEOTIDE SEQUENCE [LARGE SCALE GENOMIC DNA]</scope>
    <source>
        <strain evidence="6 7">ZS9-10</strain>
    </source>
</reference>
<dbReference type="Gene3D" id="2.30.130.10">
    <property type="entry name" value="PUA domain"/>
    <property type="match status" value="1"/>
</dbReference>
<proteinExistence type="predicted"/>
<keyword evidence="1" id="KW-0489">Methyltransferase</keyword>
<feature type="domain" description="RlmI-like PUA" evidence="5">
    <location>
        <begin position="16"/>
        <end position="76"/>
    </location>
</feature>
<keyword evidence="2" id="KW-0808">Transferase</keyword>
<feature type="domain" description="S-adenosylmethionine-dependent methyltransferase" evidence="4">
    <location>
        <begin position="183"/>
        <end position="356"/>
    </location>
</feature>
<dbReference type="SUPFAM" id="SSF88697">
    <property type="entry name" value="PUA domain-like"/>
    <property type="match status" value="1"/>
</dbReference>
<dbReference type="Gene3D" id="3.30.750.80">
    <property type="entry name" value="RNA methyltransferase domain (HRMD) like"/>
    <property type="match status" value="1"/>
</dbReference>
<dbReference type="Pfam" id="PF17785">
    <property type="entry name" value="PUA_3"/>
    <property type="match status" value="1"/>
</dbReference>
<evidence type="ECO:0000256" key="2">
    <source>
        <dbReference type="ARBA" id="ARBA00022679"/>
    </source>
</evidence>
<evidence type="ECO:0000259" key="5">
    <source>
        <dbReference type="Pfam" id="PF17785"/>
    </source>
</evidence>
<dbReference type="PANTHER" id="PTHR43042">
    <property type="entry name" value="SAM-DEPENDENT METHYLTRANSFERASE"/>
    <property type="match status" value="1"/>
</dbReference>
<dbReference type="CDD" id="cd11572">
    <property type="entry name" value="RlmI_M_like"/>
    <property type="match status" value="1"/>
</dbReference>
<dbReference type="EMBL" id="JAPMIV010000007">
    <property type="protein sequence ID" value="MDV6374109.1"/>
    <property type="molecule type" value="Genomic_DNA"/>
</dbReference>
<accession>A0ABU4DNU5</accession>
<evidence type="ECO:0000313" key="6">
    <source>
        <dbReference type="EMBL" id="MDV6374109.1"/>
    </source>
</evidence>
<dbReference type="Proteomes" id="UP001276150">
    <property type="component" value="Unassembled WGS sequence"/>
</dbReference>
<dbReference type="InterPro" id="IPR036974">
    <property type="entry name" value="PUA_sf"/>
</dbReference>
<evidence type="ECO:0000256" key="1">
    <source>
        <dbReference type="ARBA" id="ARBA00022603"/>
    </source>
</evidence>
<comment type="caution">
    <text evidence="6">The sequence shown here is derived from an EMBL/GenBank/DDBJ whole genome shotgun (WGS) entry which is preliminary data.</text>
</comment>
<dbReference type="CDD" id="cd02440">
    <property type="entry name" value="AdoMet_MTases"/>
    <property type="match status" value="1"/>
</dbReference>
<dbReference type="SUPFAM" id="SSF53335">
    <property type="entry name" value="S-adenosyl-L-methionine-dependent methyltransferases"/>
    <property type="match status" value="1"/>
</dbReference>
<dbReference type="Gene3D" id="3.40.50.150">
    <property type="entry name" value="Vaccinia Virus protein VP39"/>
    <property type="match status" value="1"/>
</dbReference>
<name>A0ABU4DNU5_9DEIO</name>
<dbReference type="NCBIfam" id="NF033380">
    <property type="entry name" value="Rlm_2499C5"/>
    <property type="match status" value="1"/>
</dbReference>
<keyword evidence="3" id="KW-0949">S-adenosyl-L-methionine</keyword>
<organism evidence="6 7">
    <name type="scientific">Deinococcus arenicola</name>
    <dbReference type="NCBI Taxonomy" id="2994950"/>
    <lineage>
        <taxon>Bacteria</taxon>
        <taxon>Thermotogati</taxon>
        <taxon>Deinococcota</taxon>
        <taxon>Deinococci</taxon>
        <taxon>Deinococcales</taxon>
        <taxon>Deinococcaceae</taxon>
        <taxon>Deinococcus</taxon>
    </lineage>
</organism>
<evidence type="ECO:0000256" key="3">
    <source>
        <dbReference type="ARBA" id="ARBA00022691"/>
    </source>
</evidence>
<evidence type="ECO:0000259" key="4">
    <source>
        <dbReference type="Pfam" id="PF10672"/>
    </source>
</evidence>
<evidence type="ECO:0000313" key="7">
    <source>
        <dbReference type="Proteomes" id="UP001276150"/>
    </source>
</evidence>
<dbReference type="PANTHER" id="PTHR43042:SF3">
    <property type="entry name" value="RIBOSOMAL RNA LARGE SUBUNIT METHYLTRANSFERASE YWBD-RELATED"/>
    <property type="match status" value="1"/>
</dbReference>
<gene>
    <name evidence="6" type="ORF">ORD21_05800</name>
</gene>
<sequence length="403" mass="44008">MSASVPTPARPRLRLRVTAAAEGCVRGGHPWVYESSVREQNRDGDAGELAVIYDRRDRFLAIGLYDPHSPLRLRVLHAGSSVTLDDVWWAAHLDTALQKREALANSSDTDGYRVLNGESDGFGGLVIDRYAQVLVLKVYTAAWFPHLERILGLLNERFPGFAMILRLSRNIQTFAADAGLSDGQILAGELLENPVIFYESGLAFEADVLRGQKTGFFLDQRENRRRIEGLSKGRRVLNAFSFSGGFSLYAARGGASEVVSLDISAHALTGVESNFALNPGLTTPHETAQADVFDWLAKTRRTFDLVVLDPPSLARRETERTGAIRAYGKLAADGMARLAPGGILLSASCSAHVSADEFWDAVRAAAQASGRTWKELGTGRHAPDHHATFAEAEYLKAIYLELG</sequence>
<protein>
    <submittedName>
        <fullName evidence="6">23S rRNA (Cytosine(2499)-C(5))-methyltransferase</fullName>
    </submittedName>
</protein>
<dbReference type="InterPro" id="IPR029063">
    <property type="entry name" value="SAM-dependent_MTases_sf"/>
</dbReference>
<dbReference type="InterPro" id="IPR041532">
    <property type="entry name" value="RlmI-like_PUA"/>
</dbReference>
<dbReference type="RefSeq" id="WP_317639426.1">
    <property type="nucleotide sequence ID" value="NZ_JAPMIV010000007.1"/>
</dbReference>